<dbReference type="Pfam" id="PF01471">
    <property type="entry name" value="PG_binding_1"/>
    <property type="match status" value="1"/>
</dbReference>
<feature type="compositionally biased region" description="Low complexity" evidence="1">
    <location>
        <begin position="177"/>
        <end position="193"/>
    </location>
</feature>
<evidence type="ECO:0000313" key="4">
    <source>
        <dbReference type="Proteomes" id="UP000267900"/>
    </source>
</evidence>
<dbReference type="Proteomes" id="UP000267900">
    <property type="component" value="Chromosome"/>
</dbReference>
<dbReference type="OrthoDB" id="581371at2"/>
<organism evidence="3 4">
    <name type="scientific">Streptomyces luteoverticillatus</name>
    <name type="common">Streptoverticillium luteoverticillatus</name>
    <dbReference type="NCBI Taxonomy" id="66425"/>
    <lineage>
        <taxon>Bacteria</taxon>
        <taxon>Bacillati</taxon>
        <taxon>Actinomycetota</taxon>
        <taxon>Actinomycetes</taxon>
        <taxon>Kitasatosporales</taxon>
        <taxon>Streptomycetaceae</taxon>
        <taxon>Streptomyces</taxon>
    </lineage>
</organism>
<accession>A0A3Q9FXQ9</accession>
<dbReference type="RefSeq" id="WP_126916933.1">
    <property type="nucleotide sequence ID" value="NZ_CP034587.1"/>
</dbReference>
<reference evidence="3 4" key="1">
    <citation type="submission" date="2018-12" db="EMBL/GenBank/DDBJ databases">
        <title>The whole draft genome of Streptomyce luteoverticillatus CGMCC 15060.</title>
        <authorList>
            <person name="Feng Z."/>
            <person name="Chen G."/>
            <person name="Zhang J."/>
            <person name="Zhu H."/>
            <person name="Yu X."/>
            <person name="Zhang W."/>
            <person name="Zhang X."/>
        </authorList>
    </citation>
    <scope>NUCLEOTIDE SEQUENCE [LARGE SCALE GENOMIC DNA]</scope>
    <source>
        <strain evidence="3 4">CGMCC 15060</strain>
    </source>
</reference>
<feature type="compositionally biased region" description="Basic and acidic residues" evidence="1">
    <location>
        <begin position="149"/>
        <end position="162"/>
    </location>
</feature>
<dbReference type="InterPro" id="IPR036366">
    <property type="entry name" value="PGBDSf"/>
</dbReference>
<dbReference type="AlphaFoldDB" id="A0A3Q9FXQ9"/>
<dbReference type="InterPro" id="IPR036365">
    <property type="entry name" value="PGBD-like_sf"/>
</dbReference>
<protein>
    <submittedName>
        <fullName evidence="3">Peptidoglycan-binding protein</fullName>
    </submittedName>
</protein>
<feature type="region of interest" description="Disordered" evidence="1">
    <location>
        <begin position="141"/>
        <end position="217"/>
    </location>
</feature>
<proteinExistence type="predicted"/>
<dbReference type="Gene3D" id="1.10.101.10">
    <property type="entry name" value="PGBD-like superfamily/PGBD"/>
    <property type="match status" value="1"/>
</dbReference>
<evidence type="ECO:0000259" key="2">
    <source>
        <dbReference type="Pfam" id="PF01471"/>
    </source>
</evidence>
<evidence type="ECO:0000256" key="1">
    <source>
        <dbReference type="SAM" id="MobiDB-lite"/>
    </source>
</evidence>
<feature type="domain" description="Peptidoglycan binding-like" evidence="2">
    <location>
        <begin position="244"/>
        <end position="303"/>
    </location>
</feature>
<evidence type="ECO:0000313" key="3">
    <source>
        <dbReference type="EMBL" id="AZQ74431.1"/>
    </source>
</evidence>
<dbReference type="SUPFAM" id="SSF47090">
    <property type="entry name" value="PGBD-like"/>
    <property type="match status" value="1"/>
</dbReference>
<keyword evidence="4" id="KW-1185">Reference proteome</keyword>
<feature type="region of interest" description="Disordered" evidence="1">
    <location>
        <begin position="1"/>
        <end position="23"/>
    </location>
</feature>
<feature type="compositionally biased region" description="Low complexity" evidence="1">
    <location>
        <begin position="202"/>
        <end position="217"/>
    </location>
</feature>
<sequence>MGITWIPGAERLGDGDIGGDMDTPDEPARVVWHTTESGAGDAEFDSTADYLIEIGAEPHLLYDPTTDRLGQFGPLDQSARALRNDGDDRTNRTGRVCVQVEVLARAGDPFTGYWQPGPNFAALLAAARSWGVPDVWPAGDLASDGSDSTSRDSDTWHDEGGHYGHANVPGNDHWDPGAISQSALLAAGSGESLAARDDEPSGTAADGDVTDGTDVTDAPNVSLANVIAAAGTDPDAPQGATTHRDDVLVVERALRAEGLLAAEWLDGSFGTSTRDAYAEWQSRCGYEGDDADGVPGRTTLEKLGAEHGFRVTD</sequence>
<name>A0A3Q9FXQ9_STRLT</name>
<dbReference type="EMBL" id="CP034587">
    <property type="protein sequence ID" value="AZQ74431.1"/>
    <property type="molecule type" value="Genomic_DNA"/>
</dbReference>
<dbReference type="InterPro" id="IPR002477">
    <property type="entry name" value="Peptidoglycan-bd-like"/>
</dbReference>
<gene>
    <name evidence="3" type="ORF">EKH77_27335</name>
</gene>